<comment type="caution">
    <text evidence="1">The sequence shown here is derived from an EMBL/GenBank/DDBJ whole genome shotgun (WGS) entry which is preliminary data.</text>
</comment>
<evidence type="ECO:0000313" key="1">
    <source>
        <dbReference type="EMBL" id="GKV33256.1"/>
    </source>
</evidence>
<dbReference type="InterPro" id="IPR030547">
    <property type="entry name" value="XRCC2"/>
</dbReference>
<dbReference type="InterPro" id="IPR027417">
    <property type="entry name" value="P-loop_NTPase"/>
</dbReference>
<evidence type="ECO:0008006" key="3">
    <source>
        <dbReference type="Google" id="ProtNLM"/>
    </source>
</evidence>
<accession>A0AAV5L7M5</accession>
<name>A0AAV5L7M5_9ROSI</name>
<dbReference type="PANTHER" id="PTHR46644:SF2">
    <property type="entry name" value="DNA REPAIR PROTEIN XRCC2"/>
    <property type="match status" value="1"/>
</dbReference>
<dbReference type="GO" id="GO:0005657">
    <property type="term" value="C:replication fork"/>
    <property type="evidence" value="ECO:0007669"/>
    <property type="project" value="InterPro"/>
</dbReference>
<dbReference type="Proteomes" id="UP001054252">
    <property type="component" value="Unassembled WGS sequence"/>
</dbReference>
<dbReference type="Gene3D" id="3.40.50.300">
    <property type="entry name" value="P-loop containing nucleotide triphosphate hydrolases"/>
    <property type="match status" value="1"/>
</dbReference>
<gene>
    <name evidence="1" type="ORF">SLEP1_g41784</name>
</gene>
<protein>
    <recommendedName>
        <fullName evidence="3">DNA repair protein XRCC2 homolog</fullName>
    </recommendedName>
</protein>
<proteinExistence type="predicted"/>
<reference evidence="1 2" key="1">
    <citation type="journal article" date="2021" name="Commun. Biol.">
        <title>The genome of Shorea leprosula (Dipterocarpaceae) highlights the ecological relevance of drought in aseasonal tropical rainforests.</title>
        <authorList>
            <person name="Ng K.K.S."/>
            <person name="Kobayashi M.J."/>
            <person name="Fawcett J.A."/>
            <person name="Hatakeyama M."/>
            <person name="Paape T."/>
            <person name="Ng C.H."/>
            <person name="Ang C.C."/>
            <person name="Tnah L.H."/>
            <person name="Lee C.T."/>
            <person name="Nishiyama T."/>
            <person name="Sese J."/>
            <person name="O'Brien M.J."/>
            <person name="Copetti D."/>
            <person name="Mohd Noor M.I."/>
            <person name="Ong R.C."/>
            <person name="Putra M."/>
            <person name="Sireger I.Z."/>
            <person name="Indrioko S."/>
            <person name="Kosugi Y."/>
            <person name="Izuno A."/>
            <person name="Isagi Y."/>
            <person name="Lee S.L."/>
            <person name="Shimizu K.K."/>
        </authorList>
    </citation>
    <scope>NUCLEOTIDE SEQUENCE [LARGE SCALE GENOMIC DNA]</scope>
    <source>
        <strain evidence="1">214</strain>
    </source>
</reference>
<dbReference type="GO" id="GO:0033063">
    <property type="term" value="C:Rad51B-Rad51C-Rad51D-XRCC2 complex"/>
    <property type="evidence" value="ECO:0007669"/>
    <property type="project" value="InterPro"/>
</dbReference>
<dbReference type="SUPFAM" id="SSF52540">
    <property type="entry name" value="P-loop containing nucleoside triphosphate hydrolases"/>
    <property type="match status" value="1"/>
</dbReference>
<dbReference type="GO" id="GO:0000724">
    <property type="term" value="P:double-strand break repair via homologous recombination"/>
    <property type="evidence" value="ECO:0007669"/>
    <property type="project" value="InterPro"/>
</dbReference>
<evidence type="ECO:0000313" key="2">
    <source>
        <dbReference type="Proteomes" id="UP001054252"/>
    </source>
</evidence>
<sequence length="188" mass="20703">MVPQEWHVEDESAKEMLDRVQTDRPFLLLPPLHRVPLRVGNVVEIVGPSPSAKTHILIQAAINCILPQESDGIKYGGLGHLVMFLDLDCRFDFLRFSELLKIRILEARGDQRIFLKVETKVREQQPAIILTSVPALGAAFGAKFLEAVVVELTTPCTPGCRGKDGTNGEVAPGNVFSIQHLMPVGKDS</sequence>
<dbReference type="PANTHER" id="PTHR46644">
    <property type="entry name" value="DNA REPAIR PROTEIN XRCC2"/>
    <property type="match status" value="1"/>
</dbReference>
<organism evidence="1 2">
    <name type="scientific">Rubroshorea leprosula</name>
    <dbReference type="NCBI Taxonomy" id="152421"/>
    <lineage>
        <taxon>Eukaryota</taxon>
        <taxon>Viridiplantae</taxon>
        <taxon>Streptophyta</taxon>
        <taxon>Embryophyta</taxon>
        <taxon>Tracheophyta</taxon>
        <taxon>Spermatophyta</taxon>
        <taxon>Magnoliopsida</taxon>
        <taxon>eudicotyledons</taxon>
        <taxon>Gunneridae</taxon>
        <taxon>Pentapetalae</taxon>
        <taxon>rosids</taxon>
        <taxon>malvids</taxon>
        <taxon>Malvales</taxon>
        <taxon>Dipterocarpaceae</taxon>
        <taxon>Rubroshorea</taxon>
    </lineage>
</organism>
<keyword evidence="2" id="KW-1185">Reference proteome</keyword>
<dbReference type="AlphaFoldDB" id="A0AAV5L7M5"/>
<dbReference type="EMBL" id="BPVZ01000099">
    <property type="protein sequence ID" value="GKV33256.1"/>
    <property type="molecule type" value="Genomic_DNA"/>
</dbReference>